<organism evidence="1 2">
    <name type="scientific">Sphagnum jensenii</name>
    <dbReference type="NCBI Taxonomy" id="128206"/>
    <lineage>
        <taxon>Eukaryota</taxon>
        <taxon>Viridiplantae</taxon>
        <taxon>Streptophyta</taxon>
        <taxon>Embryophyta</taxon>
        <taxon>Bryophyta</taxon>
        <taxon>Sphagnophytina</taxon>
        <taxon>Sphagnopsida</taxon>
        <taxon>Sphagnales</taxon>
        <taxon>Sphagnaceae</taxon>
        <taxon>Sphagnum</taxon>
    </lineage>
</organism>
<evidence type="ECO:0000313" key="2">
    <source>
        <dbReference type="Proteomes" id="UP001497522"/>
    </source>
</evidence>
<sequence>MASGATAQTKAATGGYCLMRVFDVNKYAASGGGFIGAKIIITYETGEQEIVELEAYNEKTEPENLKKIGTTLNELKQKGYMLMSASSTGEQGNIVTDYVLLKQAY</sequence>
<name>A0ABP1A0F5_9BRYO</name>
<reference evidence="1" key="1">
    <citation type="submission" date="2024-03" db="EMBL/GenBank/DDBJ databases">
        <authorList>
            <consortium name="ELIXIR-Norway"/>
            <consortium name="Elixir Norway"/>
        </authorList>
    </citation>
    <scope>NUCLEOTIDE SEQUENCE</scope>
</reference>
<gene>
    <name evidence="1" type="ORF">CSSPJE1EN2_LOCUS26352</name>
</gene>
<dbReference type="Proteomes" id="UP001497522">
    <property type="component" value="Unassembled WGS sequence"/>
</dbReference>
<keyword evidence="2" id="KW-1185">Reference proteome</keyword>
<evidence type="ECO:0000313" key="1">
    <source>
        <dbReference type="EMBL" id="CAK9856420.1"/>
    </source>
</evidence>
<protein>
    <submittedName>
        <fullName evidence="1">Uncharacterized protein</fullName>
    </submittedName>
</protein>
<dbReference type="EMBL" id="CAXHBF010000511">
    <property type="protein sequence ID" value="CAK9856420.1"/>
    <property type="molecule type" value="Genomic_DNA"/>
</dbReference>
<comment type="caution">
    <text evidence="1">The sequence shown here is derived from an EMBL/GenBank/DDBJ whole genome shotgun (WGS) entry which is preliminary data.</text>
</comment>
<accession>A0ABP1A0F5</accession>
<proteinExistence type="predicted"/>